<keyword evidence="1" id="KW-0472">Membrane</keyword>
<comment type="caution">
    <text evidence="2">The sequence shown here is derived from an EMBL/GenBank/DDBJ whole genome shotgun (WGS) entry which is preliminary data.</text>
</comment>
<feature type="transmembrane region" description="Helical" evidence="1">
    <location>
        <begin position="51"/>
        <end position="76"/>
    </location>
</feature>
<keyword evidence="1" id="KW-0812">Transmembrane</keyword>
<evidence type="ECO:0000313" key="5">
    <source>
        <dbReference type="Proteomes" id="UP000325116"/>
    </source>
</evidence>
<proteinExistence type="predicted"/>
<dbReference type="Proteomes" id="UP000325116">
    <property type="component" value="Unassembled WGS sequence"/>
</dbReference>
<evidence type="ECO:0008006" key="6">
    <source>
        <dbReference type="Google" id="ProtNLM"/>
    </source>
</evidence>
<dbReference type="RefSeq" id="WP_147530632.1">
    <property type="nucleotide sequence ID" value="NZ_SAXT01000005.1"/>
</dbReference>
<accession>A0A5C8CGV8</accession>
<organism evidence="2 5">
    <name type="scientific">Brachyspira aalborgi</name>
    <dbReference type="NCBI Taxonomy" id="29522"/>
    <lineage>
        <taxon>Bacteria</taxon>
        <taxon>Pseudomonadati</taxon>
        <taxon>Spirochaetota</taxon>
        <taxon>Spirochaetia</taxon>
        <taxon>Brachyspirales</taxon>
        <taxon>Brachyspiraceae</taxon>
        <taxon>Brachyspira</taxon>
    </lineage>
</organism>
<gene>
    <name evidence="3" type="ORF">EPJ76_03955</name>
    <name evidence="2" type="ORF">EPJ80_07955</name>
</gene>
<evidence type="ECO:0000313" key="4">
    <source>
        <dbReference type="Proteomes" id="UP000322327"/>
    </source>
</evidence>
<reference evidence="2" key="2">
    <citation type="submission" date="2019-01" db="EMBL/GenBank/DDBJ databases">
        <authorList>
            <person name="Thorell K."/>
        </authorList>
    </citation>
    <scope>NUCLEOTIDE SEQUENCE</scope>
    <source>
        <strain evidence="3">PC3053II</strain>
        <strain evidence="2">W1</strain>
    </source>
</reference>
<dbReference type="EMBL" id="SAYI01000014">
    <property type="protein sequence ID" value="TXJ56742.1"/>
    <property type="molecule type" value="Genomic_DNA"/>
</dbReference>
<evidence type="ECO:0000313" key="3">
    <source>
        <dbReference type="EMBL" id="TXJ56742.1"/>
    </source>
</evidence>
<reference evidence="4 5" key="1">
    <citation type="journal article" date="1992" name="Lakartidningen">
        <title>[Penicillin V and not amoxicillin is the first choice preparation in acute otitis].</title>
        <authorList>
            <person name="Kamme C."/>
            <person name="Lundgren K."/>
            <person name="Prellner K."/>
        </authorList>
    </citation>
    <scope>NUCLEOTIDE SEQUENCE [LARGE SCALE GENOMIC DNA]</scope>
    <source>
        <strain evidence="3 4">PC3053II</strain>
        <strain evidence="2 5">W1</strain>
    </source>
</reference>
<dbReference type="Proteomes" id="UP000322327">
    <property type="component" value="Unassembled WGS sequence"/>
</dbReference>
<sequence length="82" mass="9578">MKKNIVVNVNLKGGWLWLFSSPRKVIESILENYNNQGYRLVFVLPPKPNPLFVIVQLFCMFITLGFFIPMPSYMLILERDAN</sequence>
<keyword evidence="1" id="KW-1133">Transmembrane helix</keyword>
<dbReference type="AlphaFoldDB" id="A0A5C8CGV8"/>
<dbReference type="EMBL" id="SAXT01000005">
    <property type="protein sequence ID" value="TXJ11641.1"/>
    <property type="molecule type" value="Genomic_DNA"/>
</dbReference>
<evidence type="ECO:0000313" key="2">
    <source>
        <dbReference type="EMBL" id="TXJ11641.1"/>
    </source>
</evidence>
<evidence type="ECO:0000256" key="1">
    <source>
        <dbReference type="SAM" id="Phobius"/>
    </source>
</evidence>
<name>A0A5C8CGV8_9SPIR</name>
<protein>
    <recommendedName>
        <fullName evidence="6">DUF4177 domain-containing protein</fullName>
    </recommendedName>
</protein>